<sequence>MVPAIISSVVILYLYWRHTNGTKPRSEEHATVSAVRSELANLNARLDTLQKRVAAR</sequence>
<proteinExistence type="predicted"/>
<protein>
    <submittedName>
        <fullName evidence="1">Uncharacterized protein</fullName>
    </submittedName>
</protein>
<comment type="caution">
    <text evidence="1">The sequence shown here is derived from an EMBL/GenBank/DDBJ whole genome shotgun (WGS) entry which is preliminary data.</text>
</comment>
<reference evidence="1 2" key="1">
    <citation type="submission" date="2019-07" db="EMBL/GenBank/DDBJ databases">
        <title>Whole genome shotgun sequence of Microvirga aerophila NBRC 106136.</title>
        <authorList>
            <person name="Hosoyama A."/>
            <person name="Uohara A."/>
            <person name="Ohji S."/>
            <person name="Ichikawa N."/>
        </authorList>
    </citation>
    <scope>NUCLEOTIDE SEQUENCE [LARGE SCALE GENOMIC DNA]</scope>
    <source>
        <strain evidence="1 2">NBRC 106136</strain>
    </source>
</reference>
<dbReference type="Proteomes" id="UP000321085">
    <property type="component" value="Unassembled WGS sequence"/>
</dbReference>
<evidence type="ECO:0000313" key="2">
    <source>
        <dbReference type="Proteomes" id="UP000321085"/>
    </source>
</evidence>
<gene>
    <name evidence="1" type="ORF">MAE02_52860</name>
</gene>
<keyword evidence="2" id="KW-1185">Reference proteome</keyword>
<dbReference type="RefSeq" id="WP_162815867.1">
    <property type="nucleotide sequence ID" value="NZ_BJYU01000113.1"/>
</dbReference>
<evidence type="ECO:0000313" key="1">
    <source>
        <dbReference type="EMBL" id="GEO17590.1"/>
    </source>
</evidence>
<dbReference type="AlphaFoldDB" id="A0A512C082"/>
<accession>A0A512C082</accession>
<organism evidence="1 2">
    <name type="scientific">Microvirga aerophila</name>
    <dbReference type="NCBI Taxonomy" id="670291"/>
    <lineage>
        <taxon>Bacteria</taxon>
        <taxon>Pseudomonadati</taxon>
        <taxon>Pseudomonadota</taxon>
        <taxon>Alphaproteobacteria</taxon>
        <taxon>Hyphomicrobiales</taxon>
        <taxon>Methylobacteriaceae</taxon>
        <taxon>Microvirga</taxon>
    </lineage>
</organism>
<name>A0A512C082_9HYPH</name>
<dbReference type="EMBL" id="BJYU01000113">
    <property type="protein sequence ID" value="GEO17590.1"/>
    <property type="molecule type" value="Genomic_DNA"/>
</dbReference>